<feature type="transmembrane region" description="Helical" evidence="9">
    <location>
        <begin position="356"/>
        <end position="379"/>
    </location>
</feature>
<dbReference type="EMBL" id="JAGGLG010000015">
    <property type="protein sequence ID" value="MBP2018627.1"/>
    <property type="molecule type" value="Genomic_DNA"/>
</dbReference>
<dbReference type="InterPro" id="IPR038770">
    <property type="entry name" value="Na+/solute_symporter_sf"/>
</dbReference>
<dbReference type="Gene3D" id="3.30.70.1450">
    <property type="entry name" value="Regulator of K+ conductance, C-terminal domain"/>
    <property type="match status" value="1"/>
</dbReference>
<name>A0ABS4JSW5_9FIRM</name>
<dbReference type="Gene3D" id="1.20.1530.20">
    <property type="match status" value="1"/>
</dbReference>
<evidence type="ECO:0000259" key="10">
    <source>
        <dbReference type="PROSITE" id="PS51202"/>
    </source>
</evidence>
<dbReference type="InterPro" id="IPR006153">
    <property type="entry name" value="Cation/H_exchanger_TM"/>
</dbReference>
<accession>A0ABS4JSW5</accession>
<dbReference type="NCBIfam" id="NF003715">
    <property type="entry name" value="PRK05326.1-2"/>
    <property type="match status" value="1"/>
</dbReference>
<evidence type="ECO:0000256" key="4">
    <source>
        <dbReference type="ARBA" id="ARBA00022475"/>
    </source>
</evidence>
<keyword evidence="6 9" id="KW-1133">Transmembrane helix</keyword>
<feature type="transmembrane region" description="Helical" evidence="9">
    <location>
        <begin position="239"/>
        <end position="256"/>
    </location>
</feature>
<feature type="transmembrane region" description="Helical" evidence="9">
    <location>
        <begin position="27"/>
        <end position="48"/>
    </location>
</feature>
<dbReference type="RefSeq" id="WP_209466753.1">
    <property type="nucleotide sequence ID" value="NZ_JAGGLG010000015.1"/>
</dbReference>
<evidence type="ECO:0000256" key="6">
    <source>
        <dbReference type="ARBA" id="ARBA00022989"/>
    </source>
</evidence>
<dbReference type="Pfam" id="PF00999">
    <property type="entry name" value="Na_H_Exchanger"/>
    <property type="match status" value="1"/>
</dbReference>
<dbReference type="InterPro" id="IPR006037">
    <property type="entry name" value="RCK_C"/>
</dbReference>
<dbReference type="SUPFAM" id="SSF116726">
    <property type="entry name" value="TrkA C-terminal domain-like"/>
    <property type="match status" value="1"/>
</dbReference>
<keyword evidence="12" id="KW-1185">Reference proteome</keyword>
<keyword evidence="4" id="KW-1003">Cell membrane</keyword>
<feature type="transmembrane region" description="Helical" evidence="9">
    <location>
        <begin position="325"/>
        <end position="344"/>
    </location>
</feature>
<feature type="transmembrane region" description="Helical" evidence="9">
    <location>
        <begin position="177"/>
        <end position="201"/>
    </location>
</feature>
<feature type="domain" description="RCK C-terminal" evidence="10">
    <location>
        <begin position="396"/>
        <end position="477"/>
    </location>
</feature>
<reference evidence="11 12" key="1">
    <citation type="submission" date="2021-03" db="EMBL/GenBank/DDBJ databases">
        <title>Genomic Encyclopedia of Type Strains, Phase IV (KMG-IV): sequencing the most valuable type-strain genomes for metagenomic binning, comparative biology and taxonomic classification.</title>
        <authorList>
            <person name="Goeker M."/>
        </authorList>
    </citation>
    <scope>NUCLEOTIDE SEQUENCE [LARGE SCALE GENOMIC DNA]</scope>
    <source>
        <strain evidence="11 12">DSM 27138</strain>
    </source>
</reference>
<evidence type="ECO:0000256" key="5">
    <source>
        <dbReference type="ARBA" id="ARBA00022692"/>
    </source>
</evidence>
<evidence type="ECO:0000256" key="3">
    <source>
        <dbReference type="ARBA" id="ARBA00022449"/>
    </source>
</evidence>
<feature type="transmembrane region" description="Helical" evidence="9">
    <location>
        <begin position="268"/>
        <end position="285"/>
    </location>
</feature>
<evidence type="ECO:0000313" key="11">
    <source>
        <dbReference type="EMBL" id="MBP2018627.1"/>
    </source>
</evidence>
<organism evidence="11 12">
    <name type="scientific">Symbiobacterium terraclitae</name>
    <dbReference type="NCBI Taxonomy" id="557451"/>
    <lineage>
        <taxon>Bacteria</taxon>
        <taxon>Bacillati</taxon>
        <taxon>Bacillota</taxon>
        <taxon>Clostridia</taxon>
        <taxon>Eubacteriales</taxon>
        <taxon>Symbiobacteriaceae</taxon>
        <taxon>Symbiobacterium</taxon>
    </lineage>
</organism>
<dbReference type="InterPro" id="IPR036721">
    <property type="entry name" value="RCK_C_sf"/>
</dbReference>
<evidence type="ECO:0000313" key="12">
    <source>
        <dbReference type="Proteomes" id="UP001519289"/>
    </source>
</evidence>
<dbReference type="Proteomes" id="UP001519289">
    <property type="component" value="Unassembled WGS sequence"/>
</dbReference>
<keyword evidence="7" id="KW-0406">Ion transport</keyword>
<evidence type="ECO:0000256" key="7">
    <source>
        <dbReference type="ARBA" id="ARBA00023065"/>
    </source>
</evidence>
<feature type="transmembrane region" description="Helical" evidence="9">
    <location>
        <begin position="114"/>
        <end position="134"/>
    </location>
</feature>
<proteinExistence type="predicted"/>
<dbReference type="PANTHER" id="PTHR32507:SF7">
    <property type="entry name" value="K(+)_H(+) ANTIPORTER NHAP2"/>
    <property type="match status" value="1"/>
</dbReference>
<keyword evidence="2" id="KW-0813">Transport</keyword>
<gene>
    <name evidence="11" type="ORF">J2Z79_002042</name>
</gene>
<comment type="caution">
    <text evidence="11">The sequence shown here is derived from an EMBL/GenBank/DDBJ whole genome shotgun (WGS) entry which is preliminary data.</text>
</comment>
<protein>
    <submittedName>
        <fullName evidence="11">Cell volume regulation protein A</fullName>
    </submittedName>
</protein>
<dbReference type="Pfam" id="PF02080">
    <property type="entry name" value="TrkA_C"/>
    <property type="match status" value="1"/>
</dbReference>
<feature type="transmembrane region" description="Helical" evidence="9">
    <location>
        <begin position="291"/>
        <end position="313"/>
    </location>
</feature>
<keyword evidence="3" id="KW-0050">Antiport</keyword>
<feature type="transmembrane region" description="Helical" evidence="9">
    <location>
        <begin position="213"/>
        <end position="233"/>
    </location>
</feature>
<dbReference type="NCBIfam" id="NF003716">
    <property type="entry name" value="PRK05326.1-3"/>
    <property type="match status" value="1"/>
</dbReference>
<keyword evidence="5 9" id="KW-0812">Transmembrane</keyword>
<evidence type="ECO:0000256" key="2">
    <source>
        <dbReference type="ARBA" id="ARBA00022448"/>
    </source>
</evidence>
<evidence type="ECO:0000256" key="9">
    <source>
        <dbReference type="SAM" id="Phobius"/>
    </source>
</evidence>
<evidence type="ECO:0000256" key="8">
    <source>
        <dbReference type="ARBA" id="ARBA00023136"/>
    </source>
</evidence>
<feature type="transmembrane region" description="Helical" evidence="9">
    <location>
        <begin position="86"/>
        <end position="108"/>
    </location>
</feature>
<keyword evidence="8 9" id="KW-0472">Membrane</keyword>
<sequence length="479" mass="51436">MVALILGVALVIGVVASQLADRIGVPALVLFIGAGMILGSDISGWIYFDNAEAAQLIGTIALVEILFQGGLETEWKHVRKVIVPSSILATVGVLLTSGLTGLIAWWVLDIHWTMALLIGAIVGSTDAAATFAVIGTSDLRARLKYTLEAESGLNDPMAIFLTTIMIMWITQGPPTTLWAVGFLVWQMGLGVVGGLVAGWIMKKLLPRIRFQAAGLYPILLTGVAFTVFALVSLANGSGYLAVYILGIYLATLEIPYRQSVFRFHDGMAWLAQIVMFTVLGLLVFPSQMGPIAVPALAIAAGQILVARPLAVWLCTLGQRFTLREFVVLAWSGLRGAVPVILGTYPMVAGVPNSGMIFHVVFFVVLVSATLQGSTISWLADKLGQLLRGEPPRPVRLELMTMERLNADMLEVELNESSRATGMRLAELALPELCTVSAIYRDGRVVAPRGHTKLLAGDVLFVLAPKDHSARVEELIVGET</sequence>
<comment type="subcellular location">
    <subcellularLocation>
        <location evidence="1">Cell membrane</location>
        <topology evidence="1">Multi-pass membrane protein</topology>
    </subcellularLocation>
</comment>
<dbReference type="PROSITE" id="PS51202">
    <property type="entry name" value="RCK_C"/>
    <property type="match status" value="1"/>
</dbReference>
<evidence type="ECO:0000256" key="1">
    <source>
        <dbReference type="ARBA" id="ARBA00004651"/>
    </source>
</evidence>
<dbReference type="PANTHER" id="PTHR32507">
    <property type="entry name" value="NA(+)/H(+) ANTIPORTER 1"/>
    <property type="match status" value="1"/>
</dbReference>